<proteinExistence type="predicted"/>
<evidence type="ECO:0000313" key="1">
    <source>
        <dbReference type="EMBL" id="CEK51026.1"/>
    </source>
</evidence>
<accession>A0A0B6Y5C1</accession>
<reference evidence="1" key="1">
    <citation type="submission" date="2014-12" db="EMBL/GenBank/DDBJ databases">
        <title>Insight into the proteome of Arion vulgaris.</title>
        <authorList>
            <person name="Aradska J."/>
            <person name="Bulat T."/>
            <person name="Smidak R."/>
            <person name="Sarate P."/>
            <person name="Gangsoo J."/>
            <person name="Sialana F."/>
            <person name="Bilban M."/>
            <person name="Lubec G."/>
        </authorList>
    </citation>
    <scope>NUCLEOTIDE SEQUENCE</scope>
    <source>
        <tissue evidence="1">Skin</tissue>
    </source>
</reference>
<name>A0A0B6Y5C1_9EUPU</name>
<feature type="non-terminal residue" evidence="1">
    <location>
        <position position="79"/>
    </location>
</feature>
<organism evidence="1">
    <name type="scientific">Arion vulgaris</name>
    <dbReference type="NCBI Taxonomy" id="1028688"/>
    <lineage>
        <taxon>Eukaryota</taxon>
        <taxon>Metazoa</taxon>
        <taxon>Spiralia</taxon>
        <taxon>Lophotrochozoa</taxon>
        <taxon>Mollusca</taxon>
        <taxon>Gastropoda</taxon>
        <taxon>Heterobranchia</taxon>
        <taxon>Euthyneura</taxon>
        <taxon>Panpulmonata</taxon>
        <taxon>Eupulmonata</taxon>
        <taxon>Stylommatophora</taxon>
        <taxon>Helicina</taxon>
        <taxon>Arionoidea</taxon>
        <taxon>Arionidae</taxon>
        <taxon>Arion</taxon>
    </lineage>
</organism>
<feature type="non-terminal residue" evidence="1">
    <location>
        <position position="1"/>
    </location>
</feature>
<dbReference type="AlphaFoldDB" id="A0A0B6Y5C1"/>
<protein>
    <submittedName>
        <fullName evidence="1">Uncharacterized protein</fullName>
    </submittedName>
</protein>
<gene>
    <name evidence="1" type="primary">ORF12273</name>
</gene>
<sequence length="79" mass="8921">IVESIILHREWFFSPWDQDNYIPMETTVETVSVEVAQAHSKDDDEEADSAISTKEIISSIVGAASKKLRQKQVQKSLES</sequence>
<dbReference type="EMBL" id="HACG01004161">
    <property type="protein sequence ID" value="CEK51026.1"/>
    <property type="molecule type" value="Transcribed_RNA"/>
</dbReference>